<dbReference type="Pfam" id="PF09851">
    <property type="entry name" value="SHOCT"/>
    <property type="match status" value="1"/>
</dbReference>
<accession>A0A1J5UB28</accession>
<dbReference type="Gene3D" id="2.130.10.10">
    <property type="entry name" value="YVTN repeat-like/Quinoprotein amine dehydrogenase"/>
    <property type="match status" value="1"/>
</dbReference>
<comment type="caution">
    <text evidence="2">The sequence shown here is derived from an EMBL/GenBank/DDBJ whole genome shotgun (WGS) entry which is preliminary data.</text>
</comment>
<dbReference type="AlphaFoldDB" id="A0A1J5UB28"/>
<reference evidence="2 3" key="1">
    <citation type="submission" date="2016-08" db="EMBL/GenBank/DDBJ databases">
        <title>New Insights into Marine Group III Euryarchaeota, from dark to light.</title>
        <authorList>
            <person name="Haro-Moreno J.M."/>
            <person name="Rodriguez-Valera F."/>
            <person name="Lopez-Garcia P."/>
            <person name="Moreira D."/>
            <person name="Martin-Cuadrado A.B."/>
        </authorList>
    </citation>
    <scope>NUCLEOTIDE SEQUENCE [LARGE SCALE GENOMIC DNA]</scope>
    <source>
        <strain evidence="2">CG-Epi2</strain>
    </source>
</reference>
<dbReference type="Pfam" id="PF18975">
    <property type="entry name" value="DUF5711"/>
    <property type="match status" value="1"/>
</dbReference>
<proteinExistence type="predicted"/>
<dbReference type="InterPro" id="IPR043765">
    <property type="entry name" value="DUF5711"/>
</dbReference>
<dbReference type="InterPro" id="IPR018391">
    <property type="entry name" value="PQQ_b-propeller_rpt"/>
</dbReference>
<sequence>MREITPVWTFQGGASPSSLSISLDGKFAGVGHKNGLTFLNEGGRPMWNNSKIRRVRDISVSTRTGLMSIASGQKVLYLVNRDGRVRWHRELQSKAVSTSISSRGDTIAVGTDEGRLIIYDGKGKVRWEKHLSNSDFSVNSVDISSDGQFIVVGTNYSRVYLYNIEGEILWSKETSGEVIQTCISSNGDYVGYLTSDNTFTFGVKSSRILWEENFSVSPVWIDMTQTADFVSIGETSSKVTLFNKKGRKVWGFKSRNSTKGVLASGGGYLFLGGADGVYKYTLEPYLQRLLKYAHNRIEKAVSDNLDTTTAKKFFQKAQTDLKNKNHLNFLVNIQQASRSAREARIIESDVTPNERRLERNEMEKTESNITGAADNNEDEMMSKLVQLAEMHESGILSEEEFLMAKSKLLRL</sequence>
<evidence type="ECO:0000313" key="2">
    <source>
        <dbReference type="EMBL" id="OIR23108.1"/>
    </source>
</evidence>
<evidence type="ECO:0000313" key="3">
    <source>
        <dbReference type="Proteomes" id="UP000183615"/>
    </source>
</evidence>
<gene>
    <name evidence="2" type="ORF">BET99_00135</name>
</gene>
<name>A0A1J5UB28_9ARCH</name>
<feature type="domain" description="SHOCT" evidence="1">
    <location>
        <begin position="383"/>
        <end position="409"/>
    </location>
</feature>
<dbReference type="InterPro" id="IPR011047">
    <property type="entry name" value="Quinoprotein_ADH-like_sf"/>
</dbReference>
<protein>
    <recommendedName>
        <fullName evidence="1">SHOCT domain-containing protein</fullName>
    </recommendedName>
</protein>
<dbReference type="Proteomes" id="UP000183615">
    <property type="component" value="Unassembled WGS sequence"/>
</dbReference>
<dbReference type="InterPro" id="IPR018649">
    <property type="entry name" value="SHOCT"/>
</dbReference>
<evidence type="ECO:0000259" key="1">
    <source>
        <dbReference type="Pfam" id="PF09851"/>
    </source>
</evidence>
<dbReference type="InterPro" id="IPR015943">
    <property type="entry name" value="WD40/YVTN_repeat-like_dom_sf"/>
</dbReference>
<organism evidence="2 3">
    <name type="scientific">Marine Group III euryarchaeote CG-Epi2</name>
    <dbReference type="NCBI Taxonomy" id="1888996"/>
    <lineage>
        <taxon>Archaea</taxon>
        <taxon>Methanobacteriati</taxon>
        <taxon>Thermoplasmatota</taxon>
        <taxon>Thermoplasmata</taxon>
        <taxon>Candidatus Thermoprofundales</taxon>
    </lineage>
</organism>
<dbReference type="SMART" id="SM00564">
    <property type="entry name" value="PQQ"/>
    <property type="match status" value="4"/>
</dbReference>
<dbReference type="EMBL" id="MIYZ01000001">
    <property type="protein sequence ID" value="OIR23108.1"/>
    <property type="molecule type" value="Genomic_DNA"/>
</dbReference>
<dbReference type="SUPFAM" id="SSF50998">
    <property type="entry name" value="Quinoprotein alcohol dehydrogenase-like"/>
    <property type="match status" value="1"/>
</dbReference>